<evidence type="ECO:0000259" key="2">
    <source>
        <dbReference type="PROSITE" id="PS50943"/>
    </source>
</evidence>
<dbReference type="CDD" id="cd00093">
    <property type="entry name" value="HTH_XRE"/>
    <property type="match status" value="1"/>
</dbReference>
<dbReference type="InterPro" id="IPR011051">
    <property type="entry name" value="RmlC_Cupin_sf"/>
</dbReference>
<dbReference type="PANTHER" id="PTHR46797:SF1">
    <property type="entry name" value="METHYLPHOSPHONATE SYNTHASE"/>
    <property type="match status" value="1"/>
</dbReference>
<proteinExistence type="predicted"/>
<dbReference type="Pfam" id="PF07883">
    <property type="entry name" value="Cupin_2"/>
    <property type="match status" value="1"/>
</dbReference>
<dbReference type="InterPro" id="IPR001387">
    <property type="entry name" value="Cro/C1-type_HTH"/>
</dbReference>
<dbReference type="Gene3D" id="1.10.260.40">
    <property type="entry name" value="lambda repressor-like DNA-binding domains"/>
    <property type="match status" value="1"/>
</dbReference>
<dbReference type="EMBL" id="BAAAPZ010000004">
    <property type="protein sequence ID" value="GAA2094418.1"/>
    <property type="molecule type" value="Genomic_DNA"/>
</dbReference>
<evidence type="ECO:0000256" key="1">
    <source>
        <dbReference type="ARBA" id="ARBA00023125"/>
    </source>
</evidence>
<dbReference type="SUPFAM" id="SSF47413">
    <property type="entry name" value="lambda repressor-like DNA-binding domains"/>
    <property type="match status" value="1"/>
</dbReference>
<dbReference type="Proteomes" id="UP001500984">
    <property type="component" value="Unassembled WGS sequence"/>
</dbReference>
<dbReference type="InterPro" id="IPR014710">
    <property type="entry name" value="RmlC-like_jellyroll"/>
</dbReference>
<dbReference type="PANTHER" id="PTHR46797">
    <property type="entry name" value="HTH-TYPE TRANSCRIPTIONAL REGULATOR"/>
    <property type="match status" value="1"/>
</dbReference>
<sequence length="226" mass="24577">MDDAEAPARIPVEVQDQAALLGGAGASLRGHRLHAGMSLAAVSSITGISVSTLSRLETGNRTPHLGHLAALASAYRVSLDDLVGARFSSDPRLRFDVVEKDGRTLIPLSPTVNGLAATKTIIHPPRGRVPEPVPHVHGDDHGAPAWEYEPEEMRRHRGFVWMLVLSGRLRLLLGTHDLVLEPGEAVEFDTRVAHWMGPVDAAAVETLTVHGEQGRRIRVRARPRER</sequence>
<dbReference type="InterPro" id="IPR010982">
    <property type="entry name" value="Lambda_DNA-bd_dom_sf"/>
</dbReference>
<keyword evidence="4" id="KW-1185">Reference proteome</keyword>
<protein>
    <submittedName>
        <fullName evidence="3">XRE family transcriptional regulator</fullName>
    </submittedName>
</protein>
<dbReference type="SUPFAM" id="SSF51182">
    <property type="entry name" value="RmlC-like cupins"/>
    <property type="match status" value="1"/>
</dbReference>
<name>A0ABN2WKQ8_9MICO</name>
<dbReference type="InterPro" id="IPR013096">
    <property type="entry name" value="Cupin_2"/>
</dbReference>
<organism evidence="3 4">
    <name type="scientific">Brevibacterium salitolerans</name>
    <dbReference type="NCBI Taxonomy" id="1403566"/>
    <lineage>
        <taxon>Bacteria</taxon>
        <taxon>Bacillati</taxon>
        <taxon>Actinomycetota</taxon>
        <taxon>Actinomycetes</taxon>
        <taxon>Micrococcales</taxon>
        <taxon>Brevibacteriaceae</taxon>
        <taxon>Brevibacterium</taxon>
    </lineage>
</organism>
<dbReference type="InterPro" id="IPR050807">
    <property type="entry name" value="TransReg_Diox_bact_type"/>
</dbReference>
<dbReference type="Gene3D" id="2.60.120.10">
    <property type="entry name" value="Jelly Rolls"/>
    <property type="match status" value="1"/>
</dbReference>
<feature type="domain" description="HTH cro/C1-type" evidence="2">
    <location>
        <begin position="28"/>
        <end position="82"/>
    </location>
</feature>
<reference evidence="4" key="1">
    <citation type="journal article" date="2019" name="Int. J. Syst. Evol. Microbiol.">
        <title>The Global Catalogue of Microorganisms (GCM) 10K type strain sequencing project: providing services to taxonomists for standard genome sequencing and annotation.</title>
        <authorList>
            <consortium name="The Broad Institute Genomics Platform"/>
            <consortium name="The Broad Institute Genome Sequencing Center for Infectious Disease"/>
            <person name="Wu L."/>
            <person name="Ma J."/>
        </authorList>
    </citation>
    <scope>NUCLEOTIDE SEQUENCE [LARGE SCALE GENOMIC DNA]</scope>
    <source>
        <strain evidence="4">JCM 15900</strain>
    </source>
</reference>
<gene>
    <name evidence="3" type="ORF">GCM10009823_13420</name>
</gene>
<dbReference type="Pfam" id="PF13560">
    <property type="entry name" value="HTH_31"/>
    <property type="match status" value="1"/>
</dbReference>
<comment type="caution">
    <text evidence="3">The sequence shown here is derived from an EMBL/GenBank/DDBJ whole genome shotgun (WGS) entry which is preliminary data.</text>
</comment>
<dbReference type="PROSITE" id="PS50943">
    <property type="entry name" value="HTH_CROC1"/>
    <property type="match status" value="1"/>
</dbReference>
<evidence type="ECO:0000313" key="3">
    <source>
        <dbReference type="EMBL" id="GAA2094418.1"/>
    </source>
</evidence>
<dbReference type="SMART" id="SM00530">
    <property type="entry name" value="HTH_XRE"/>
    <property type="match status" value="1"/>
</dbReference>
<keyword evidence="1" id="KW-0238">DNA-binding</keyword>
<accession>A0ABN2WKQ8</accession>
<evidence type="ECO:0000313" key="4">
    <source>
        <dbReference type="Proteomes" id="UP001500984"/>
    </source>
</evidence>